<dbReference type="Gene3D" id="2.60.120.620">
    <property type="entry name" value="q2cbj1_9rhob like domain"/>
    <property type="match status" value="1"/>
</dbReference>
<dbReference type="EMBL" id="UINC01063239">
    <property type="protein sequence ID" value="SVB90664.1"/>
    <property type="molecule type" value="Genomic_DNA"/>
</dbReference>
<reference evidence="1" key="1">
    <citation type="submission" date="2018-05" db="EMBL/GenBank/DDBJ databases">
        <authorList>
            <person name="Lanie J.A."/>
            <person name="Ng W.-L."/>
            <person name="Kazmierczak K.M."/>
            <person name="Andrzejewski T.M."/>
            <person name="Davidsen T.M."/>
            <person name="Wayne K.J."/>
            <person name="Tettelin H."/>
            <person name="Glass J.I."/>
            <person name="Rusch D."/>
            <person name="Podicherti R."/>
            <person name="Tsui H.-C.T."/>
            <person name="Winkler M.E."/>
        </authorList>
    </citation>
    <scope>NUCLEOTIDE SEQUENCE</scope>
</reference>
<feature type="non-terminal residue" evidence="1">
    <location>
        <position position="185"/>
    </location>
</feature>
<evidence type="ECO:0008006" key="2">
    <source>
        <dbReference type="Google" id="ProtNLM"/>
    </source>
</evidence>
<sequence>VTKATLTEEEKWYFDLHGFLVLKGIVTSESLKQMLNIIQNWLKMDESDLPPPVTRGHQEPCKTHINNIQYGHRIFQDLAMDTNILRVVAGLTMHSPRLFHYNFTMMTKDDQAKGSFHRDDSGFKFPPDFRNPHNDYQAGNGKIYCSHIATWIALADVPANTGFCVVPGSHKSSFQTPENLPVKHD</sequence>
<protein>
    <recommendedName>
        <fullName evidence="2">Phytanoyl-CoA dioxygenase</fullName>
    </recommendedName>
</protein>
<evidence type="ECO:0000313" key="1">
    <source>
        <dbReference type="EMBL" id="SVB90664.1"/>
    </source>
</evidence>
<name>A0A382HTF2_9ZZZZ</name>
<dbReference type="InterPro" id="IPR008775">
    <property type="entry name" value="Phytyl_CoA_dOase-like"/>
</dbReference>
<proteinExistence type="predicted"/>
<gene>
    <name evidence="1" type="ORF">METZ01_LOCUS243518</name>
</gene>
<dbReference type="AlphaFoldDB" id="A0A382HTF2"/>
<organism evidence="1">
    <name type="scientific">marine metagenome</name>
    <dbReference type="NCBI Taxonomy" id="408172"/>
    <lineage>
        <taxon>unclassified sequences</taxon>
        <taxon>metagenomes</taxon>
        <taxon>ecological metagenomes</taxon>
    </lineage>
</organism>
<accession>A0A382HTF2</accession>
<dbReference type="SUPFAM" id="SSF51197">
    <property type="entry name" value="Clavaminate synthase-like"/>
    <property type="match status" value="1"/>
</dbReference>
<dbReference type="Pfam" id="PF05721">
    <property type="entry name" value="PhyH"/>
    <property type="match status" value="1"/>
</dbReference>
<feature type="non-terminal residue" evidence="1">
    <location>
        <position position="1"/>
    </location>
</feature>